<dbReference type="EMBL" id="SDGZ01000003">
    <property type="protein sequence ID" value="TYC51071.1"/>
    <property type="molecule type" value="Genomic_DNA"/>
</dbReference>
<protein>
    <submittedName>
        <fullName evidence="1">Uncharacterized protein</fullName>
    </submittedName>
</protein>
<organism evidence="1 2">
    <name type="scientific">Weissella muntiaci</name>
    <dbReference type="NCBI Taxonomy" id="2508881"/>
    <lineage>
        <taxon>Bacteria</taxon>
        <taxon>Bacillati</taxon>
        <taxon>Bacillota</taxon>
        <taxon>Bacilli</taxon>
        <taxon>Lactobacillales</taxon>
        <taxon>Lactobacillaceae</taxon>
        <taxon>Weissella</taxon>
    </lineage>
</organism>
<name>A0A6C2CA94_9LACO</name>
<accession>A0A6C2CA94</accession>
<evidence type="ECO:0000313" key="1">
    <source>
        <dbReference type="EMBL" id="TYC51071.1"/>
    </source>
</evidence>
<dbReference type="Proteomes" id="UP000371977">
    <property type="component" value="Unassembled WGS sequence"/>
</dbReference>
<comment type="caution">
    <text evidence="1">The sequence shown here is derived from an EMBL/GenBank/DDBJ whole genome shotgun (WGS) entry which is preliminary data.</text>
</comment>
<sequence length="75" mass="8608">MTKKEQSLFDFLIEWVTDKATAYLFINGGYNGYVYGSAGYVEDPDDEYWDEQVKLGAMTIEDAILEHRYLIGSVL</sequence>
<proteinExistence type="predicted"/>
<dbReference type="AlphaFoldDB" id="A0A6C2CA94"/>
<evidence type="ECO:0000313" key="2">
    <source>
        <dbReference type="Proteomes" id="UP000371977"/>
    </source>
</evidence>
<gene>
    <name evidence="1" type="ORF">ESZ50_00625</name>
</gene>
<reference evidence="1 2" key="1">
    <citation type="submission" date="2019-01" db="EMBL/GenBank/DDBJ databases">
        <title>Weissella sp. nov., a novel lactic acid bacterium isolated from animal feces.</title>
        <authorList>
            <person name="Wang L.-T."/>
        </authorList>
    </citation>
    <scope>NUCLEOTIDE SEQUENCE [LARGE SCALE GENOMIC DNA]</scope>
    <source>
        <strain evidence="1 2">8H-2</strain>
    </source>
</reference>
<dbReference type="RefSeq" id="WP_148621657.1">
    <property type="nucleotide sequence ID" value="NZ_SDGZ01000003.1"/>
</dbReference>
<keyword evidence="2" id="KW-1185">Reference proteome</keyword>